<proteinExistence type="predicted"/>
<organism evidence="1">
    <name type="scientific">hydrothermal vent metagenome</name>
    <dbReference type="NCBI Taxonomy" id="652676"/>
    <lineage>
        <taxon>unclassified sequences</taxon>
        <taxon>metagenomes</taxon>
        <taxon>ecological metagenomes</taxon>
    </lineage>
</organism>
<sequence length="270" mass="27259">VIYAGGAFTSIGTNTRNRLAAIDTAGGATVWNPNANGLVNALTVDTSTVYVGGAFTALGGVTRNQVAAIGTDGVLGAWNPNSNGVVNALALNAGIIYVGGGFTSMGGITRNRLAAIDTAGVLITAWNPDAGANINTIGVDGTTATVYVGGDFVELGSSTITPTIRNRIAAIGTDGVIAAWDPNADLPVSTLLIDAGLVYVGGDFTSIGADLRPNHLAVIDASDGLSINWLPNNVHLTPKSLAIDGTTIYVGGITEFSNGFVTTDINGVVR</sequence>
<gene>
    <name evidence="1" type="ORF">MNBD_GAMMA07-2124</name>
</gene>
<reference evidence="1" key="1">
    <citation type="submission" date="2018-06" db="EMBL/GenBank/DDBJ databases">
        <authorList>
            <person name="Zhirakovskaya E."/>
        </authorList>
    </citation>
    <scope>NUCLEOTIDE SEQUENCE</scope>
</reference>
<feature type="non-terminal residue" evidence="1">
    <location>
        <position position="1"/>
    </location>
</feature>
<protein>
    <submittedName>
        <fullName evidence="1">Uncharacterized protein</fullName>
    </submittedName>
</protein>
<evidence type="ECO:0000313" key="1">
    <source>
        <dbReference type="EMBL" id="VAW56925.1"/>
    </source>
</evidence>
<dbReference type="InterPro" id="IPR011047">
    <property type="entry name" value="Quinoprotein_ADH-like_sf"/>
</dbReference>
<name>A0A3B0WM08_9ZZZZ</name>
<dbReference type="AlphaFoldDB" id="A0A3B0WM08"/>
<accession>A0A3B0WM08</accession>
<dbReference type="SUPFAM" id="SSF50998">
    <property type="entry name" value="Quinoprotein alcohol dehydrogenase-like"/>
    <property type="match status" value="1"/>
</dbReference>
<dbReference type="EMBL" id="UOFF01000303">
    <property type="protein sequence ID" value="VAW56925.1"/>
    <property type="molecule type" value="Genomic_DNA"/>
</dbReference>